<dbReference type="EMBL" id="JAIWQS010000010">
    <property type="protein sequence ID" value="KAJ8752669.1"/>
    <property type="molecule type" value="Genomic_DNA"/>
</dbReference>
<comment type="function">
    <text evidence="1">Functions as an U snRNP-specific nuclear import adapter. Involved in the trimethylguanosine (m3G)-cap-dependent nuclear import of U snRNPs. Binds specifically to the terminal m3G-cap U snRNAs.</text>
</comment>
<keyword evidence="8" id="KW-0694">RNA-binding</keyword>
<evidence type="ECO:0000259" key="11">
    <source>
        <dbReference type="Pfam" id="PF21974"/>
    </source>
</evidence>
<organism evidence="12 13">
    <name type="scientific">Erythroxylum novogranatense</name>
    <dbReference type="NCBI Taxonomy" id="1862640"/>
    <lineage>
        <taxon>Eukaryota</taxon>
        <taxon>Viridiplantae</taxon>
        <taxon>Streptophyta</taxon>
        <taxon>Embryophyta</taxon>
        <taxon>Tracheophyta</taxon>
        <taxon>Spermatophyta</taxon>
        <taxon>Magnoliopsida</taxon>
        <taxon>eudicotyledons</taxon>
        <taxon>Gunneridae</taxon>
        <taxon>Pentapetalae</taxon>
        <taxon>rosids</taxon>
        <taxon>fabids</taxon>
        <taxon>Malpighiales</taxon>
        <taxon>Erythroxylaceae</taxon>
        <taxon>Erythroxylum</taxon>
    </lineage>
</organism>
<dbReference type="GO" id="GO:0003723">
    <property type="term" value="F:RNA binding"/>
    <property type="evidence" value="ECO:0007669"/>
    <property type="project" value="UniProtKB-KW"/>
</dbReference>
<dbReference type="Gene3D" id="3.30.470.30">
    <property type="entry name" value="DNA ligase/mRNA capping enzyme"/>
    <property type="match status" value="1"/>
</dbReference>
<dbReference type="InterPro" id="IPR047857">
    <property type="entry name" value="Snurportin1_C"/>
</dbReference>
<sequence length="424" mass="48144">MAPHDLRRPFKRAAISDQQRRRDLTLQRQVQSRRDAQQHARSLASTVISLHLQQNEPEPDIELEPVPESESDQQQELSGNFSKDLDVRHAARLRGPEVRKWFARQLMLPEWMIDVPDRLSQDWYVFARPAGTRCFVVSSNGTTVSRARNGTVLHRFPSALPNGAKTRDVYGPAQSYSILDCIFHESDQTYYVIDMVCWRGYSLYDCTSEFRFFWLNSKLGETGACDPPSSCHRYRFSTVPVYNCDQSGLCSAYSQAGPYFKDGLLFYNKHAHYQTGNTPLALVWKDEKCSQYVIDTDSKGQVPSQQQVVLELQDDGKLITSDDPPVIFGCLDSDFIHVSALLPGNLLRFAIGDGQMSFVDGKLERADLHYLGKSNRARAFADGYSKIMFQHFARHSPLKFDDLLGSICSSDDQQNKPCEVEMTG</sequence>
<dbReference type="AlphaFoldDB" id="A0AAV8SL07"/>
<evidence type="ECO:0000256" key="10">
    <source>
        <dbReference type="SAM" id="MobiDB-lite"/>
    </source>
</evidence>
<dbReference type="PANTHER" id="PTHR13403:SF6">
    <property type="entry name" value="SNURPORTIN-1"/>
    <property type="match status" value="1"/>
</dbReference>
<feature type="compositionally biased region" description="Acidic residues" evidence="10">
    <location>
        <begin position="57"/>
        <end position="73"/>
    </location>
</feature>
<accession>A0AAV8SL07</accession>
<evidence type="ECO:0000256" key="2">
    <source>
        <dbReference type="ARBA" id="ARBA00004123"/>
    </source>
</evidence>
<comment type="similarity">
    <text evidence="4">Belongs to the snurportin family.</text>
</comment>
<protein>
    <recommendedName>
        <fullName evidence="5">Snurportin-1</fullName>
    </recommendedName>
</protein>
<evidence type="ECO:0000256" key="8">
    <source>
        <dbReference type="ARBA" id="ARBA00022884"/>
    </source>
</evidence>
<dbReference type="PANTHER" id="PTHR13403">
    <property type="entry name" value="SNURPORTIN1 RNUT1 PROTEIN RNA, U TRANSPORTER 1"/>
    <property type="match status" value="1"/>
</dbReference>
<dbReference type="GO" id="GO:0061015">
    <property type="term" value="P:snRNA import into nucleus"/>
    <property type="evidence" value="ECO:0007669"/>
    <property type="project" value="InterPro"/>
</dbReference>
<evidence type="ECO:0000256" key="7">
    <source>
        <dbReference type="ARBA" id="ARBA00022490"/>
    </source>
</evidence>
<dbReference type="InterPro" id="IPR017336">
    <property type="entry name" value="Snurportin-1"/>
</dbReference>
<keyword evidence="6" id="KW-0813">Transport</keyword>
<evidence type="ECO:0000256" key="6">
    <source>
        <dbReference type="ARBA" id="ARBA00022448"/>
    </source>
</evidence>
<keyword evidence="9" id="KW-0539">Nucleus</keyword>
<dbReference type="Proteomes" id="UP001159364">
    <property type="component" value="Linkage Group LG10"/>
</dbReference>
<evidence type="ECO:0000256" key="1">
    <source>
        <dbReference type="ARBA" id="ARBA00003975"/>
    </source>
</evidence>
<keyword evidence="7" id="KW-0963">Cytoplasm</keyword>
<gene>
    <name evidence="12" type="ORF">K2173_005558</name>
</gene>
<keyword evidence="13" id="KW-1185">Reference proteome</keyword>
<evidence type="ECO:0000256" key="3">
    <source>
        <dbReference type="ARBA" id="ARBA00004496"/>
    </source>
</evidence>
<feature type="region of interest" description="Disordered" evidence="10">
    <location>
        <begin position="57"/>
        <end position="82"/>
    </location>
</feature>
<dbReference type="GO" id="GO:0005634">
    <property type="term" value="C:nucleus"/>
    <property type="evidence" value="ECO:0007669"/>
    <property type="project" value="UniProtKB-SubCell"/>
</dbReference>
<feature type="region of interest" description="Disordered" evidence="10">
    <location>
        <begin position="1"/>
        <end position="40"/>
    </location>
</feature>
<dbReference type="GO" id="GO:0005737">
    <property type="term" value="C:cytoplasm"/>
    <property type="evidence" value="ECO:0007669"/>
    <property type="project" value="UniProtKB-SubCell"/>
</dbReference>
<comment type="subcellular location">
    <subcellularLocation>
        <location evidence="3">Cytoplasm</location>
    </subcellularLocation>
    <subcellularLocation>
        <location evidence="2">Nucleus</location>
    </subcellularLocation>
</comment>
<reference evidence="12 13" key="1">
    <citation type="submission" date="2021-09" db="EMBL/GenBank/DDBJ databases">
        <title>Genomic insights and catalytic innovation underlie evolution of tropane alkaloids biosynthesis.</title>
        <authorList>
            <person name="Wang Y.-J."/>
            <person name="Tian T."/>
            <person name="Huang J.-P."/>
            <person name="Huang S.-X."/>
        </authorList>
    </citation>
    <scope>NUCLEOTIDE SEQUENCE [LARGE SCALE GENOMIC DNA]</scope>
    <source>
        <strain evidence="12">KIB-2018</strain>
        <tissue evidence="12">Leaf</tissue>
    </source>
</reference>
<feature type="domain" description="Snurportin-1 m3G cap-binding" evidence="11">
    <location>
        <begin position="105"/>
        <end position="281"/>
    </location>
</feature>
<evidence type="ECO:0000313" key="13">
    <source>
        <dbReference type="Proteomes" id="UP001159364"/>
    </source>
</evidence>
<name>A0AAV8SL07_9ROSI</name>
<evidence type="ECO:0000313" key="12">
    <source>
        <dbReference type="EMBL" id="KAJ8752669.1"/>
    </source>
</evidence>
<dbReference type="SUPFAM" id="SSF56091">
    <property type="entry name" value="DNA ligase/mRNA capping enzyme, catalytic domain"/>
    <property type="match status" value="1"/>
</dbReference>
<comment type="caution">
    <text evidence="12">The sequence shown here is derived from an EMBL/GenBank/DDBJ whole genome shotgun (WGS) entry which is preliminary data.</text>
</comment>
<evidence type="ECO:0000256" key="9">
    <source>
        <dbReference type="ARBA" id="ARBA00023242"/>
    </source>
</evidence>
<evidence type="ECO:0000256" key="4">
    <source>
        <dbReference type="ARBA" id="ARBA00007540"/>
    </source>
</evidence>
<proteinExistence type="inferred from homology"/>
<evidence type="ECO:0000256" key="5">
    <source>
        <dbReference type="ARBA" id="ARBA00016034"/>
    </source>
</evidence>
<dbReference type="CDD" id="cd09232">
    <property type="entry name" value="Snurportin-1_C"/>
    <property type="match status" value="1"/>
</dbReference>
<dbReference type="Pfam" id="PF21974">
    <property type="entry name" value="SPN1_m3Gcap_bd"/>
    <property type="match status" value="1"/>
</dbReference>